<sequence>MMFPAYAFSGAAPSTAWPTLLPPLQPIPSYGFTRNDTGEGTNLILDFE</sequence>
<organism evidence="1">
    <name type="scientific">Brugia malayi</name>
    <name type="common">Filarial nematode worm</name>
    <dbReference type="NCBI Taxonomy" id="6279"/>
    <lineage>
        <taxon>Eukaryota</taxon>
        <taxon>Metazoa</taxon>
        <taxon>Ecdysozoa</taxon>
        <taxon>Nematoda</taxon>
        <taxon>Chromadorea</taxon>
        <taxon>Rhabditida</taxon>
        <taxon>Spirurina</taxon>
        <taxon>Spiruromorpha</taxon>
        <taxon>Filarioidea</taxon>
        <taxon>Onchocercidae</taxon>
        <taxon>Brugia</taxon>
    </lineage>
</organism>
<reference evidence="1" key="1">
    <citation type="journal article" date="2007" name="Science">
        <title>Draft genome of the filarial nematode parasite Brugia malayi.</title>
        <authorList>
            <person name="Ghedin E."/>
            <person name="Wang S."/>
            <person name="Spiro D."/>
            <person name="Caler E."/>
            <person name="Zhao Q."/>
            <person name="Crabtree J."/>
            <person name="Allen J.E."/>
            <person name="Delcher A.L."/>
            <person name="Guiliano D.B."/>
            <person name="Miranda-Saavedra D."/>
            <person name="Angiuoli S.V."/>
            <person name="Creasy T."/>
            <person name="Amedeo P."/>
            <person name="Haas B."/>
            <person name="El-Sayed N.M."/>
            <person name="Wortman J.R."/>
            <person name="Feldblyum T."/>
            <person name="Tallon L."/>
            <person name="Schatz M."/>
            <person name="Shumway M."/>
            <person name="Koo H."/>
            <person name="Salzberg S.L."/>
            <person name="Schobel S."/>
            <person name="Pertea M."/>
            <person name="Pop M."/>
            <person name="White O."/>
            <person name="Barton G.J."/>
            <person name="Carlow C.K."/>
            <person name="Crawford M.J."/>
            <person name="Daub J."/>
            <person name="Dimmic M.W."/>
            <person name="Estes C.F."/>
            <person name="Foster J.M."/>
            <person name="Ganatra M."/>
            <person name="Gregory W.F."/>
            <person name="Johnson N.M."/>
            <person name="Jin J."/>
            <person name="Komuniecki R."/>
            <person name="Korf I."/>
            <person name="Kumar S."/>
            <person name="Laney S."/>
            <person name="Li B.W."/>
            <person name="Li W."/>
            <person name="Lindblom T.H."/>
            <person name="Lustigman S."/>
            <person name="Ma D."/>
            <person name="Maina C.V."/>
            <person name="Martin D.M."/>
            <person name="McCarter J.P."/>
            <person name="McReynolds L."/>
            <person name="Mitreva M."/>
            <person name="Nutman T.B."/>
            <person name="Parkinson J."/>
            <person name="Peregrin-Alvarez J.M."/>
            <person name="Poole C."/>
            <person name="Ren Q."/>
            <person name="Saunders L."/>
            <person name="Sluder A.E."/>
            <person name="Smith K."/>
            <person name="Stanke M."/>
            <person name="Unnasch T.R."/>
            <person name="Ware J."/>
            <person name="Wei A.D."/>
            <person name="Weil G."/>
            <person name="Williams D.J."/>
            <person name="Zhang Y."/>
            <person name="Williams S.A."/>
            <person name="Fraser-Liggett C."/>
            <person name="Slatko B."/>
            <person name="Blaxter M.L."/>
            <person name="Scott A.L."/>
        </authorList>
    </citation>
    <scope>NUCLEOTIDE SEQUENCE</scope>
    <source>
        <strain evidence="1">FR3</strain>
    </source>
</reference>
<evidence type="ECO:0000313" key="2">
    <source>
        <dbReference type="WormBase" id="Bm8528"/>
    </source>
</evidence>
<accession>A0A1I9G980</accession>
<reference evidence="1" key="2">
    <citation type="submission" date="2012-12" db="EMBL/GenBank/DDBJ databases">
        <authorList>
            <consortium name="WormBase Consortium"/>
            <person name="Ghedin E."/>
            <person name="Paulini M."/>
        </authorList>
    </citation>
    <scope>NUCLEOTIDE SEQUENCE</scope>
    <source>
        <strain evidence="1">FR3</strain>
    </source>
</reference>
<name>A0A1I9G980_BRUMA</name>
<gene>
    <name evidence="2" type="primary">bma-ceh-54</name>
    <name evidence="1 2" type="ORF">Bm8528</name>
    <name evidence="1" type="ORF">BM_Bm8528</name>
</gene>
<evidence type="ECO:0000313" key="1">
    <source>
        <dbReference type="EMBL" id="CDQ06754.1"/>
    </source>
</evidence>
<protein>
    <submittedName>
        <fullName evidence="1">Bm8528</fullName>
    </submittedName>
</protein>
<dbReference type="WormBase" id="Bm8528">
    <property type="protein sequence ID" value="BM20082"/>
    <property type="gene ID" value="WBGene00228789"/>
    <property type="gene designation" value="Bma-ceh-54"/>
</dbReference>
<proteinExistence type="predicted"/>
<dbReference type="EMBL" id="LN856418">
    <property type="protein sequence ID" value="CDQ06754.1"/>
    <property type="molecule type" value="Genomic_DNA"/>
</dbReference>
<dbReference type="AlphaFoldDB" id="A0A1I9G980"/>